<reference evidence="2" key="1">
    <citation type="journal article" date="2014" name="Int. J. Syst. Evol. Microbiol.">
        <title>Complete genome sequence of Corynebacterium casei LMG S-19264T (=DSM 44701T), isolated from a smear-ripened cheese.</title>
        <authorList>
            <consortium name="US DOE Joint Genome Institute (JGI-PGF)"/>
            <person name="Walter F."/>
            <person name="Albersmeier A."/>
            <person name="Kalinowski J."/>
            <person name="Ruckert C."/>
        </authorList>
    </citation>
    <scope>NUCLEOTIDE SEQUENCE</scope>
    <source>
        <strain evidence="2">CGMCC 4.7110</strain>
    </source>
</reference>
<organism evidence="2 3">
    <name type="scientific">Streptomyces fuscichromogenes</name>
    <dbReference type="NCBI Taxonomy" id="1324013"/>
    <lineage>
        <taxon>Bacteria</taxon>
        <taxon>Bacillati</taxon>
        <taxon>Actinomycetota</taxon>
        <taxon>Actinomycetes</taxon>
        <taxon>Kitasatosporales</taxon>
        <taxon>Streptomycetaceae</taxon>
        <taxon>Streptomyces</taxon>
    </lineage>
</organism>
<sequence>MVARLTAAALTYAFNGRRFGGRSRIPLQNLRGSGAGDGGLDQEVERE</sequence>
<keyword evidence="3" id="KW-1185">Reference proteome</keyword>
<feature type="region of interest" description="Disordered" evidence="1">
    <location>
        <begin position="25"/>
        <end position="47"/>
    </location>
</feature>
<evidence type="ECO:0000313" key="2">
    <source>
        <dbReference type="EMBL" id="GGN05284.1"/>
    </source>
</evidence>
<name>A0A918CR00_9ACTN</name>
<dbReference type="AlphaFoldDB" id="A0A918CR00"/>
<gene>
    <name evidence="2" type="ORF">GCM10011578_028930</name>
</gene>
<dbReference type="EMBL" id="BMML01000006">
    <property type="protein sequence ID" value="GGN05284.1"/>
    <property type="molecule type" value="Genomic_DNA"/>
</dbReference>
<comment type="caution">
    <text evidence="2">The sequence shown here is derived from an EMBL/GenBank/DDBJ whole genome shotgun (WGS) entry which is preliminary data.</text>
</comment>
<evidence type="ECO:0000256" key="1">
    <source>
        <dbReference type="SAM" id="MobiDB-lite"/>
    </source>
</evidence>
<protein>
    <submittedName>
        <fullName evidence="2">Uncharacterized protein</fullName>
    </submittedName>
</protein>
<accession>A0A918CR00</accession>
<evidence type="ECO:0000313" key="3">
    <source>
        <dbReference type="Proteomes" id="UP000653411"/>
    </source>
</evidence>
<reference evidence="2" key="2">
    <citation type="submission" date="2020-09" db="EMBL/GenBank/DDBJ databases">
        <authorList>
            <person name="Sun Q."/>
            <person name="Zhou Y."/>
        </authorList>
    </citation>
    <scope>NUCLEOTIDE SEQUENCE</scope>
    <source>
        <strain evidence="2">CGMCC 4.7110</strain>
    </source>
</reference>
<dbReference type="Proteomes" id="UP000653411">
    <property type="component" value="Unassembled WGS sequence"/>
</dbReference>
<proteinExistence type="predicted"/>